<dbReference type="EMBL" id="JACPSX010000280">
    <property type="protein sequence ID" value="MBI3016232.1"/>
    <property type="molecule type" value="Genomic_DNA"/>
</dbReference>
<dbReference type="NCBIfam" id="TIGR04257">
    <property type="entry name" value="nanowire_3heme"/>
    <property type="match status" value="1"/>
</dbReference>
<dbReference type="AlphaFoldDB" id="A0A932GSU6"/>
<evidence type="ECO:0000259" key="1">
    <source>
        <dbReference type="Pfam" id="PF14522"/>
    </source>
</evidence>
<dbReference type="Pfam" id="PF14522">
    <property type="entry name" value="Cytochrome_C7"/>
    <property type="match status" value="1"/>
</dbReference>
<organism evidence="2 3">
    <name type="scientific">Tectimicrobiota bacterium</name>
    <dbReference type="NCBI Taxonomy" id="2528274"/>
    <lineage>
        <taxon>Bacteria</taxon>
        <taxon>Pseudomonadati</taxon>
        <taxon>Nitrospinota/Tectimicrobiota group</taxon>
        <taxon>Candidatus Tectimicrobiota</taxon>
    </lineage>
</organism>
<protein>
    <recommendedName>
        <fullName evidence="1">Cytochrome c7-like domain-containing protein</fullName>
    </recommendedName>
</protein>
<dbReference type="Gene3D" id="3.90.10.10">
    <property type="entry name" value="Cytochrome C3"/>
    <property type="match status" value="1"/>
</dbReference>
<reference evidence="2" key="1">
    <citation type="submission" date="2020-07" db="EMBL/GenBank/DDBJ databases">
        <title>Huge and variable diversity of episymbiotic CPR bacteria and DPANN archaea in groundwater ecosystems.</title>
        <authorList>
            <person name="He C.Y."/>
            <person name="Keren R."/>
            <person name="Whittaker M."/>
            <person name="Farag I.F."/>
            <person name="Doudna J."/>
            <person name="Cate J.H.D."/>
            <person name="Banfield J.F."/>
        </authorList>
    </citation>
    <scope>NUCLEOTIDE SEQUENCE</scope>
    <source>
        <strain evidence="2">NC_groundwater_717_Ag_S-0.2um_59_8</strain>
    </source>
</reference>
<name>A0A932GSU6_UNCTE</name>
<evidence type="ECO:0000313" key="3">
    <source>
        <dbReference type="Proteomes" id="UP000741360"/>
    </source>
</evidence>
<feature type="domain" description="Cytochrome c7-like" evidence="1">
    <location>
        <begin position="51"/>
        <end position="119"/>
    </location>
</feature>
<evidence type="ECO:0000313" key="2">
    <source>
        <dbReference type="EMBL" id="MBI3016232.1"/>
    </source>
</evidence>
<dbReference type="Proteomes" id="UP000741360">
    <property type="component" value="Unassembled WGS sequence"/>
</dbReference>
<dbReference type="InterPro" id="IPR036280">
    <property type="entry name" value="Multihaem_cyt_sf"/>
</dbReference>
<comment type="caution">
    <text evidence="2">The sequence shown here is derived from an EMBL/GenBank/DDBJ whole genome shotgun (WGS) entry which is preliminary data.</text>
</comment>
<dbReference type="PANTHER" id="PTHR39425">
    <property type="entry name" value="LIPOPROTEIN CYTOCHROME C"/>
    <property type="match status" value="1"/>
</dbReference>
<dbReference type="SUPFAM" id="SSF48695">
    <property type="entry name" value="Multiheme cytochromes"/>
    <property type="match status" value="1"/>
</dbReference>
<dbReference type="InterPro" id="IPR029467">
    <property type="entry name" value="Cyt_c7-like"/>
</dbReference>
<sequence>MKIRATHASWILIASLLTLSFLVTGLAFGQASLRLPSDFTFSQSEGSPGKVTFRHGSHIDMKQPNCTACHSQLFRILEAGMPAEGGKISHERMQAGRQCGACHSGKSAFDLQNCPACHRAE</sequence>
<proteinExistence type="predicted"/>
<accession>A0A932GSU6</accession>
<dbReference type="PANTHER" id="PTHR39425:SF1">
    <property type="entry name" value="CYTOCHROME C7-LIKE DOMAIN-CONTAINING PROTEIN"/>
    <property type="match status" value="1"/>
</dbReference>
<dbReference type="InterPro" id="IPR026352">
    <property type="entry name" value="Nanowire_3heme"/>
</dbReference>
<gene>
    <name evidence="2" type="ORF">HYY65_14480</name>
</gene>